<gene>
    <name evidence="1" type="ORF">HannXRQ_Chr04g0123181</name>
</gene>
<proteinExistence type="predicted"/>
<accession>A0A251V4I4</accession>
<keyword evidence="2" id="KW-1185">Reference proteome</keyword>
<dbReference type="Proteomes" id="UP000215914">
    <property type="component" value="Chromosome 4"/>
</dbReference>
<protein>
    <submittedName>
        <fullName evidence="1">Uncharacterized protein</fullName>
    </submittedName>
</protein>
<organism evidence="1 2">
    <name type="scientific">Helianthus annuus</name>
    <name type="common">Common sunflower</name>
    <dbReference type="NCBI Taxonomy" id="4232"/>
    <lineage>
        <taxon>Eukaryota</taxon>
        <taxon>Viridiplantae</taxon>
        <taxon>Streptophyta</taxon>
        <taxon>Embryophyta</taxon>
        <taxon>Tracheophyta</taxon>
        <taxon>Spermatophyta</taxon>
        <taxon>Magnoliopsida</taxon>
        <taxon>eudicotyledons</taxon>
        <taxon>Gunneridae</taxon>
        <taxon>Pentapetalae</taxon>
        <taxon>asterids</taxon>
        <taxon>campanulids</taxon>
        <taxon>Asterales</taxon>
        <taxon>Asteraceae</taxon>
        <taxon>Asteroideae</taxon>
        <taxon>Heliantheae alliance</taxon>
        <taxon>Heliantheae</taxon>
        <taxon>Helianthus</taxon>
    </lineage>
</organism>
<reference evidence="2" key="1">
    <citation type="journal article" date="2017" name="Nature">
        <title>The sunflower genome provides insights into oil metabolism, flowering and Asterid evolution.</title>
        <authorList>
            <person name="Badouin H."/>
            <person name="Gouzy J."/>
            <person name="Grassa C.J."/>
            <person name="Murat F."/>
            <person name="Staton S.E."/>
            <person name="Cottret L."/>
            <person name="Lelandais-Briere C."/>
            <person name="Owens G.L."/>
            <person name="Carrere S."/>
            <person name="Mayjonade B."/>
            <person name="Legrand L."/>
            <person name="Gill N."/>
            <person name="Kane N.C."/>
            <person name="Bowers J.E."/>
            <person name="Hubner S."/>
            <person name="Bellec A."/>
            <person name="Berard A."/>
            <person name="Berges H."/>
            <person name="Blanchet N."/>
            <person name="Boniface M.C."/>
            <person name="Brunel D."/>
            <person name="Catrice O."/>
            <person name="Chaidir N."/>
            <person name="Claudel C."/>
            <person name="Donnadieu C."/>
            <person name="Faraut T."/>
            <person name="Fievet G."/>
            <person name="Helmstetter N."/>
            <person name="King M."/>
            <person name="Knapp S.J."/>
            <person name="Lai Z."/>
            <person name="Le Paslier M.C."/>
            <person name="Lippi Y."/>
            <person name="Lorenzon L."/>
            <person name="Mandel J.R."/>
            <person name="Marage G."/>
            <person name="Marchand G."/>
            <person name="Marquand E."/>
            <person name="Bret-Mestries E."/>
            <person name="Morien E."/>
            <person name="Nambeesan S."/>
            <person name="Nguyen T."/>
            <person name="Pegot-Espagnet P."/>
            <person name="Pouilly N."/>
            <person name="Raftis F."/>
            <person name="Sallet E."/>
            <person name="Schiex T."/>
            <person name="Thomas J."/>
            <person name="Vandecasteele C."/>
            <person name="Vares D."/>
            <person name="Vear F."/>
            <person name="Vautrin S."/>
            <person name="Crespi M."/>
            <person name="Mangin B."/>
            <person name="Burke J.M."/>
            <person name="Salse J."/>
            <person name="Munos S."/>
            <person name="Vincourt P."/>
            <person name="Rieseberg L.H."/>
            <person name="Langlade N.B."/>
        </authorList>
    </citation>
    <scope>NUCLEOTIDE SEQUENCE [LARGE SCALE GENOMIC DNA]</scope>
    <source>
        <strain evidence="2">cv. SF193</strain>
    </source>
</reference>
<dbReference type="EMBL" id="CM007893">
    <property type="protein sequence ID" value="OTG29521.1"/>
    <property type="molecule type" value="Genomic_DNA"/>
</dbReference>
<dbReference type="AlphaFoldDB" id="A0A251V4I4"/>
<dbReference type="InParanoid" id="A0A251V4I4"/>
<evidence type="ECO:0000313" key="1">
    <source>
        <dbReference type="EMBL" id="OTG29521.1"/>
    </source>
</evidence>
<sequence length="98" mass="11262">MISHDLLGAQQLQSTHLSENIPWGKVIVTVIIVTGDSKPSISIPFKEQITIDHIFLDVWDQQEAPYYVLYATAQFLTLLYRTWKPDQFGEIIFPPKNC</sequence>
<evidence type="ECO:0000313" key="2">
    <source>
        <dbReference type="Proteomes" id="UP000215914"/>
    </source>
</evidence>
<name>A0A251V4I4_HELAN</name>